<keyword evidence="2" id="KW-1185">Reference proteome</keyword>
<gene>
    <name evidence="1" type="ORF">LIER_44011</name>
</gene>
<dbReference type="AlphaFoldDB" id="A0AAV3RNN2"/>
<dbReference type="Pfam" id="PF14223">
    <property type="entry name" value="Retrotran_gag_2"/>
    <property type="match status" value="1"/>
</dbReference>
<evidence type="ECO:0000313" key="2">
    <source>
        <dbReference type="Proteomes" id="UP001454036"/>
    </source>
</evidence>
<dbReference type="Proteomes" id="UP001454036">
    <property type="component" value="Unassembled WGS sequence"/>
</dbReference>
<accession>A0AAV3RNN2</accession>
<proteinExistence type="predicted"/>
<evidence type="ECO:0000313" key="1">
    <source>
        <dbReference type="EMBL" id="GAA0176222.1"/>
    </source>
</evidence>
<protein>
    <recommendedName>
        <fullName evidence="3">Retrotransposon gag domain-containing protein</fullName>
    </recommendedName>
</protein>
<organism evidence="1 2">
    <name type="scientific">Lithospermum erythrorhizon</name>
    <name type="common">Purple gromwell</name>
    <name type="synonym">Lithospermum officinale var. erythrorhizon</name>
    <dbReference type="NCBI Taxonomy" id="34254"/>
    <lineage>
        <taxon>Eukaryota</taxon>
        <taxon>Viridiplantae</taxon>
        <taxon>Streptophyta</taxon>
        <taxon>Embryophyta</taxon>
        <taxon>Tracheophyta</taxon>
        <taxon>Spermatophyta</taxon>
        <taxon>Magnoliopsida</taxon>
        <taxon>eudicotyledons</taxon>
        <taxon>Gunneridae</taxon>
        <taxon>Pentapetalae</taxon>
        <taxon>asterids</taxon>
        <taxon>lamiids</taxon>
        <taxon>Boraginales</taxon>
        <taxon>Boraginaceae</taxon>
        <taxon>Boraginoideae</taxon>
        <taxon>Lithospermeae</taxon>
        <taxon>Lithospermum</taxon>
    </lineage>
</organism>
<dbReference type="EMBL" id="BAABME010043789">
    <property type="protein sequence ID" value="GAA0176222.1"/>
    <property type="molecule type" value="Genomic_DNA"/>
</dbReference>
<name>A0AAV3RNN2_LITER</name>
<sequence>MTIALETRDKYGFVNGEILEPATDDVNYKQWRKVNSTLISWILNAISADLSKGFIYPKTAKQLWDKIVERFGKSNGPKVFELKRSIYSAKQGSYSVNVYYNKLKDLWDELDCLKPKNVDDDEDKMMQFLMGLNMSMRLL</sequence>
<comment type="caution">
    <text evidence="1">The sequence shown here is derived from an EMBL/GenBank/DDBJ whole genome shotgun (WGS) entry which is preliminary data.</text>
</comment>
<dbReference type="PANTHER" id="PTHR37610">
    <property type="entry name" value="CCHC-TYPE DOMAIN-CONTAINING PROTEIN"/>
    <property type="match status" value="1"/>
</dbReference>
<reference evidence="1 2" key="1">
    <citation type="submission" date="2024-01" db="EMBL/GenBank/DDBJ databases">
        <title>The complete chloroplast genome sequence of Lithospermum erythrorhizon: insights into the phylogenetic relationship among Boraginaceae species and the maternal lineages of purple gromwells.</title>
        <authorList>
            <person name="Okada T."/>
            <person name="Watanabe K."/>
        </authorList>
    </citation>
    <scope>NUCLEOTIDE SEQUENCE [LARGE SCALE GENOMIC DNA]</scope>
</reference>
<dbReference type="PANTHER" id="PTHR37610:SF40">
    <property type="entry name" value="OS01G0909600 PROTEIN"/>
    <property type="match status" value="1"/>
</dbReference>
<evidence type="ECO:0008006" key="3">
    <source>
        <dbReference type="Google" id="ProtNLM"/>
    </source>
</evidence>